<comment type="caution">
    <text evidence="3">The sequence shown here is derived from an EMBL/GenBank/DDBJ whole genome shotgun (WGS) entry which is preliminary data.</text>
</comment>
<dbReference type="PANTHER" id="PTHR31441:SF2">
    <property type="entry name" value="FOLLICULIN"/>
    <property type="match status" value="1"/>
</dbReference>
<evidence type="ECO:0000313" key="4">
    <source>
        <dbReference type="Proteomes" id="UP001360560"/>
    </source>
</evidence>
<dbReference type="InterPro" id="IPR037520">
    <property type="entry name" value="Folliculin/SMCR8_longin"/>
</dbReference>
<feature type="domain" description="UDENN FLCN/SMCR8-type" evidence="2">
    <location>
        <begin position="14"/>
        <end position="254"/>
    </location>
</feature>
<dbReference type="EMBL" id="BTFZ01000003">
    <property type="protein sequence ID" value="GMM34571.1"/>
    <property type="molecule type" value="Genomic_DNA"/>
</dbReference>
<feature type="compositionally biased region" description="Low complexity" evidence="1">
    <location>
        <begin position="149"/>
        <end position="173"/>
    </location>
</feature>
<evidence type="ECO:0000259" key="2">
    <source>
        <dbReference type="PROSITE" id="PS51834"/>
    </source>
</evidence>
<feature type="compositionally biased region" description="Low complexity" evidence="1">
    <location>
        <begin position="194"/>
        <end position="203"/>
    </location>
</feature>
<dbReference type="Pfam" id="PF11704">
    <property type="entry name" value="Folliculin"/>
    <property type="match status" value="1"/>
</dbReference>
<dbReference type="RefSeq" id="XP_064851571.1">
    <property type="nucleotide sequence ID" value="XM_064995499.1"/>
</dbReference>
<keyword evidence="4" id="KW-1185">Reference proteome</keyword>
<dbReference type="PANTHER" id="PTHR31441">
    <property type="entry name" value="FOLLICULIN FAMILY MEMBER"/>
    <property type="match status" value="1"/>
</dbReference>
<accession>A0AAV5QIR5</accession>
<name>A0AAV5QIR5_9ASCO</name>
<reference evidence="3 4" key="1">
    <citation type="journal article" date="2023" name="Elife">
        <title>Identification of key yeast species and microbe-microbe interactions impacting larval growth of Drosophila in the wild.</title>
        <authorList>
            <person name="Mure A."/>
            <person name="Sugiura Y."/>
            <person name="Maeda R."/>
            <person name="Honda K."/>
            <person name="Sakurai N."/>
            <person name="Takahashi Y."/>
            <person name="Watada M."/>
            <person name="Katoh T."/>
            <person name="Gotoh A."/>
            <person name="Gotoh Y."/>
            <person name="Taniguchi I."/>
            <person name="Nakamura K."/>
            <person name="Hayashi T."/>
            <person name="Katayama T."/>
            <person name="Uemura T."/>
            <person name="Hattori Y."/>
        </authorList>
    </citation>
    <scope>NUCLEOTIDE SEQUENCE [LARGE SCALE GENOMIC DNA]</scope>
    <source>
        <strain evidence="3 4">SC-9</strain>
    </source>
</reference>
<organism evidence="3 4">
    <name type="scientific">Saccharomycopsis crataegensis</name>
    <dbReference type="NCBI Taxonomy" id="43959"/>
    <lineage>
        <taxon>Eukaryota</taxon>
        <taxon>Fungi</taxon>
        <taxon>Dikarya</taxon>
        <taxon>Ascomycota</taxon>
        <taxon>Saccharomycotina</taxon>
        <taxon>Saccharomycetes</taxon>
        <taxon>Saccharomycopsidaceae</taxon>
        <taxon>Saccharomycopsis</taxon>
    </lineage>
</organism>
<proteinExistence type="predicted"/>
<dbReference type="PROSITE" id="PS51834">
    <property type="entry name" value="DENN_FLCN_SMCR8"/>
    <property type="match status" value="1"/>
</dbReference>
<dbReference type="GeneID" id="90072550"/>
<dbReference type="AlphaFoldDB" id="A0AAV5QIR5"/>
<evidence type="ECO:0000313" key="3">
    <source>
        <dbReference type="EMBL" id="GMM34571.1"/>
    </source>
</evidence>
<dbReference type="InterPro" id="IPR021713">
    <property type="entry name" value="Folliculin"/>
</dbReference>
<dbReference type="GO" id="GO:0005096">
    <property type="term" value="F:GTPase activator activity"/>
    <property type="evidence" value="ECO:0007669"/>
    <property type="project" value="InterPro"/>
</dbReference>
<evidence type="ECO:0000256" key="1">
    <source>
        <dbReference type="SAM" id="MobiDB-lite"/>
    </source>
</evidence>
<dbReference type="GO" id="GO:1904263">
    <property type="term" value="P:positive regulation of TORC1 signaling"/>
    <property type="evidence" value="ECO:0007669"/>
    <property type="project" value="TreeGrafter"/>
</dbReference>
<dbReference type="GO" id="GO:0005829">
    <property type="term" value="C:cytosol"/>
    <property type="evidence" value="ECO:0007669"/>
    <property type="project" value="TreeGrafter"/>
</dbReference>
<dbReference type="InterPro" id="IPR037521">
    <property type="entry name" value="FLCN/SMCR8_DENN"/>
</dbReference>
<feature type="region of interest" description="Disordered" evidence="1">
    <location>
        <begin position="142"/>
        <end position="213"/>
    </location>
</feature>
<sequence length="254" mass="28678">MKIPDRLQCASCKLNLPDTLPSSVPRHCMVSDIDRSTYISSQGFNDQVVNEKLKSIVARSLSEEASSKITVFGDSNLLYSISRTFSVSDSSARGKLRKYSLILTSDDQSTLLKHSNQICMFFHYLIRSLKKKRLSLTDASASLNYQSPNNTNNKNYHENYSTNTINSFNSSINDSHDPTVSIYRGSVRRDSQRARSSSKSSSASEDEDTSPPLESLRTQTIILRNLSEILDDEQIYIRVHAVAVRFLNDLYRSQ</sequence>
<dbReference type="Proteomes" id="UP001360560">
    <property type="component" value="Unassembled WGS sequence"/>
</dbReference>
<protein>
    <recommendedName>
        <fullName evidence="2">UDENN FLCN/SMCR8-type domain-containing protein</fullName>
    </recommendedName>
</protein>
<gene>
    <name evidence="3" type="ORF">DASC09_018960</name>
</gene>